<dbReference type="InterPro" id="IPR050222">
    <property type="entry name" value="MATE_MdtK"/>
</dbReference>
<keyword evidence="7" id="KW-0406">Ion transport</keyword>
<keyword evidence="6 10" id="KW-1133">Transmembrane helix</keyword>
<evidence type="ECO:0000256" key="5">
    <source>
        <dbReference type="ARBA" id="ARBA00022692"/>
    </source>
</evidence>
<organism evidence="11">
    <name type="scientific">bioreactor metagenome</name>
    <dbReference type="NCBI Taxonomy" id="1076179"/>
    <lineage>
        <taxon>unclassified sequences</taxon>
        <taxon>metagenomes</taxon>
        <taxon>ecological metagenomes</taxon>
    </lineage>
</organism>
<feature type="transmembrane region" description="Helical" evidence="10">
    <location>
        <begin position="131"/>
        <end position="150"/>
    </location>
</feature>
<evidence type="ECO:0000256" key="10">
    <source>
        <dbReference type="SAM" id="Phobius"/>
    </source>
</evidence>
<keyword evidence="5 10" id="KW-0812">Transmembrane</keyword>
<accession>A0A645BAZ5</accession>
<evidence type="ECO:0000256" key="8">
    <source>
        <dbReference type="ARBA" id="ARBA00023136"/>
    </source>
</evidence>
<dbReference type="PIRSF" id="PIRSF006603">
    <property type="entry name" value="DinF"/>
    <property type="match status" value="1"/>
</dbReference>
<evidence type="ECO:0000256" key="7">
    <source>
        <dbReference type="ARBA" id="ARBA00023065"/>
    </source>
</evidence>
<evidence type="ECO:0000256" key="1">
    <source>
        <dbReference type="ARBA" id="ARBA00004651"/>
    </source>
</evidence>
<dbReference type="CDD" id="cd13138">
    <property type="entry name" value="MATE_yoeA_like"/>
    <property type="match status" value="1"/>
</dbReference>
<dbReference type="GO" id="GO:0006811">
    <property type="term" value="P:monoatomic ion transport"/>
    <property type="evidence" value="ECO:0007669"/>
    <property type="project" value="UniProtKB-KW"/>
</dbReference>
<keyword evidence="8 10" id="KW-0472">Membrane</keyword>
<name>A0A645BAZ5_9ZZZZ</name>
<feature type="transmembrane region" description="Helical" evidence="10">
    <location>
        <begin position="317"/>
        <end position="336"/>
    </location>
</feature>
<keyword evidence="3" id="KW-0050">Antiport</keyword>
<feature type="transmembrane region" description="Helical" evidence="10">
    <location>
        <begin position="191"/>
        <end position="211"/>
    </location>
</feature>
<dbReference type="InterPro" id="IPR048279">
    <property type="entry name" value="MdtK-like"/>
</dbReference>
<evidence type="ECO:0000256" key="9">
    <source>
        <dbReference type="ARBA" id="ARBA00031636"/>
    </source>
</evidence>
<dbReference type="GO" id="GO:0042910">
    <property type="term" value="F:xenobiotic transmembrane transporter activity"/>
    <property type="evidence" value="ECO:0007669"/>
    <property type="project" value="InterPro"/>
</dbReference>
<evidence type="ECO:0000256" key="4">
    <source>
        <dbReference type="ARBA" id="ARBA00022475"/>
    </source>
</evidence>
<feature type="transmembrane region" description="Helical" evidence="10">
    <location>
        <begin position="162"/>
        <end position="185"/>
    </location>
</feature>
<dbReference type="GO" id="GO:0015297">
    <property type="term" value="F:antiporter activity"/>
    <property type="evidence" value="ECO:0007669"/>
    <property type="project" value="UniProtKB-KW"/>
</dbReference>
<proteinExistence type="predicted"/>
<feature type="transmembrane region" description="Helical" evidence="10">
    <location>
        <begin position="12"/>
        <end position="33"/>
    </location>
</feature>
<gene>
    <name evidence="11" type="primary">mepA_63</name>
    <name evidence="11" type="ORF">SDC9_109084</name>
</gene>
<dbReference type="AlphaFoldDB" id="A0A645BAZ5"/>
<evidence type="ECO:0000256" key="2">
    <source>
        <dbReference type="ARBA" id="ARBA00022448"/>
    </source>
</evidence>
<dbReference type="GO" id="GO:0005886">
    <property type="term" value="C:plasma membrane"/>
    <property type="evidence" value="ECO:0007669"/>
    <property type="project" value="UniProtKB-SubCell"/>
</dbReference>
<reference evidence="11" key="1">
    <citation type="submission" date="2019-08" db="EMBL/GenBank/DDBJ databases">
        <authorList>
            <person name="Kucharzyk K."/>
            <person name="Murdoch R.W."/>
            <person name="Higgins S."/>
            <person name="Loffler F."/>
        </authorList>
    </citation>
    <scope>NUCLEOTIDE SEQUENCE</scope>
</reference>
<dbReference type="Pfam" id="PF01554">
    <property type="entry name" value="MatE"/>
    <property type="match status" value="2"/>
</dbReference>
<dbReference type="PANTHER" id="PTHR43298:SF2">
    <property type="entry name" value="FMN_FAD EXPORTER YEEO-RELATED"/>
    <property type="match status" value="1"/>
</dbReference>
<keyword evidence="2" id="KW-0813">Transport</keyword>
<keyword evidence="4" id="KW-1003">Cell membrane</keyword>
<sequence length="454" mass="48837">MRDMSKGDITKQMVIFAIPLMLGNMFQQLYGVINSVVVGRYLGKAAFAATGTAIPVINIMMFLLLGMTMGASVLMAEFFGAGDEKRLKEEISTSVISGLIFTVLLTAAGMFCVEPALRLTRAPAEIMPQAASYLRIFFAGLLFAFLYNLMSSAMRAVGESTAPLLFLIFSSLMNIALAVAFVGRLGMGVEGAALATVISQAVSVLLCLIYIKRKLPLLLPDAASFRISLPLLRTTASYSSVSGVQQAVIYVGIFLLQGAVNPLGIDAIAAFYAVCRIDEFVLAPNESLTSSLMMFVSQNRGAGNDARIRKGVLRSAYVNHGCTAACSLILFLMARTLVSMFLGDAETTAIAMGTKYLKFMSVIYLLSASCNTFQGFFRGIGRMDVTLYATLIQIPTRIVLTYILAGSMGINAVAAATGAGWALMTAYLFVEYLKYLKAEALPAGERMNKYGIDF</sequence>
<feature type="transmembrane region" description="Helical" evidence="10">
    <location>
        <begin position="53"/>
        <end position="79"/>
    </location>
</feature>
<evidence type="ECO:0000256" key="6">
    <source>
        <dbReference type="ARBA" id="ARBA00022989"/>
    </source>
</evidence>
<evidence type="ECO:0000313" key="11">
    <source>
        <dbReference type="EMBL" id="MPM62218.1"/>
    </source>
</evidence>
<feature type="transmembrane region" description="Helical" evidence="10">
    <location>
        <begin position="410"/>
        <end position="430"/>
    </location>
</feature>
<comment type="subcellular location">
    <subcellularLocation>
        <location evidence="1">Cell membrane</location>
        <topology evidence="1">Multi-pass membrane protein</topology>
    </subcellularLocation>
</comment>
<protein>
    <recommendedName>
        <fullName evidence="9">Multidrug-efflux transporter</fullName>
    </recommendedName>
</protein>
<dbReference type="EMBL" id="VSSQ01018752">
    <property type="protein sequence ID" value="MPM62218.1"/>
    <property type="molecule type" value="Genomic_DNA"/>
</dbReference>
<feature type="transmembrane region" description="Helical" evidence="10">
    <location>
        <begin position="356"/>
        <end position="373"/>
    </location>
</feature>
<dbReference type="InterPro" id="IPR002528">
    <property type="entry name" value="MATE_fam"/>
</dbReference>
<feature type="transmembrane region" description="Helical" evidence="10">
    <location>
        <begin position="91"/>
        <end position="111"/>
    </location>
</feature>
<evidence type="ECO:0000256" key="3">
    <source>
        <dbReference type="ARBA" id="ARBA00022449"/>
    </source>
</evidence>
<comment type="caution">
    <text evidence="11">The sequence shown here is derived from an EMBL/GenBank/DDBJ whole genome shotgun (WGS) entry which is preliminary data.</text>
</comment>
<dbReference type="PANTHER" id="PTHR43298">
    <property type="entry name" value="MULTIDRUG RESISTANCE PROTEIN NORM-RELATED"/>
    <property type="match status" value="1"/>
</dbReference>